<dbReference type="STRING" id="754476.Q7A_827"/>
<dbReference type="PANTHER" id="PTHR10625:SF10">
    <property type="entry name" value="HISTONE DEACETYLASE HDAC1"/>
    <property type="match status" value="1"/>
</dbReference>
<reference evidence="2 3" key="2">
    <citation type="journal article" date="2013" name="Int. J. Syst. Evol. Microbiol.">
        <title>Methylophaga nitratireducenticrescens sp. nov. and Methylophaga frappieri sp. nov., isolated from the biofilm of the methanol-fed denitrification system treating the seawater at the Montreal Biodome.</title>
        <authorList>
            <person name="Villeneuve C."/>
            <person name="Martineau C."/>
            <person name="Mauffrey F."/>
            <person name="Villemur R."/>
        </authorList>
    </citation>
    <scope>NUCLEOTIDE SEQUENCE [LARGE SCALE GENOMIC DNA]</scope>
    <source>
        <strain evidence="2 3">JAM1</strain>
    </source>
</reference>
<dbReference type="OrthoDB" id="9808367at2"/>
<dbReference type="SUPFAM" id="SSF52768">
    <property type="entry name" value="Arginase/deacetylase"/>
    <property type="match status" value="1"/>
</dbReference>
<dbReference type="InterPro" id="IPR023696">
    <property type="entry name" value="Ureohydrolase_dom_sf"/>
</dbReference>
<dbReference type="RefSeq" id="WP_014706047.1">
    <property type="nucleotide sequence ID" value="NC_017857.3"/>
</dbReference>
<dbReference type="HOGENOM" id="CLU_007727_8_2_6"/>
<dbReference type="GO" id="GO:0004407">
    <property type="term" value="F:histone deacetylase activity"/>
    <property type="evidence" value="ECO:0007669"/>
    <property type="project" value="TreeGrafter"/>
</dbReference>
<dbReference type="PRINTS" id="PR01270">
    <property type="entry name" value="HDASUPER"/>
</dbReference>
<dbReference type="Proteomes" id="UP000009144">
    <property type="component" value="Chromosome"/>
</dbReference>
<comment type="similarity">
    <text evidence="1">Belongs to the histone deacetylase family.</text>
</comment>
<sequence>MQRRDLLKLGLLSAVSSKTSAISQTALTGLVLDPGFANHHIMPQHPESPARYKRLRDELEVSELLSKVTLLKPKSKIESELLLIHSANHVASIKRHDPDAHQAAMLATGGVLVAVDAVCKGLLDNAFCASRPPGHHATNTGKEEGFCYYNHVAIAARYAQKRYGLKRILIVDWDYHHGNGTEWAFYHDASVLFFSTHDAEAYPGTGSPEKTGTGSGKGFNINVHLPCGSGDAEIISAFEEKLIPAVTEFKPDLILISAGFDSREEDLLGCYKVSDQGFIQLTEIMLRLAKQHCDGKLVSVLEGGYNLTGNAKASVSHLKTLMQIVSSAE</sequence>
<dbReference type="KEGG" id="mej:Q7A_827"/>
<name>I1XH03_METNJ</name>
<dbReference type="PANTHER" id="PTHR10625">
    <property type="entry name" value="HISTONE DEACETYLASE HDAC1-RELATED"/>
    <property type="match status" value="1"/>
</dbReference>
<evidence type="ECO:0000256" key="1">
    <source>
        <dbReference type="ARBA" id="ARBA00005947"/>
    </source>
</evidence>
<organism evidence="2 3">
    <name type="scientific">Methylophaga nitratireducenticrescens</name>
    <dbReference type="NCBI Taxonomy" id="754476"/>
    <lineage>
        <taxon>Bacteria</taxon>
        <taxon>Pseudomonadati</taxon>
        <taxon>Pseudomonadota</taxon>
        <taxon>Gammaproteobacteria</taxon>
        <taxon>Thiotrichales</taxon>
        <taxon>Piscirickettsiaceae</taxon>
        <taxon>Methylophaga</taxon>
    </lineage>
</organism>
<keyword evidence="3" id="KW-1185">Reference proteome</keyword>
<dbReference type="InterPro" id="IPR000286">
    <property type="entry name" value="HDACs"/>
</dbReference>
<evidence type="ECO:0000313" key="3">
    <source>
        <dbReference type="Proteomes" id="UP000009144"/>
    </source>
</evidence>
<dbReference type="GO" id="GO:0047611">
    <property type="term" value="F:acetylspermidine deacetylase activity"/>
    <property type="evidence" value="ECO:0007669"/>
    <property type="project" value="UniProtKB-EC"/>
</dbReference>
<dbReference type="eggNOG" id="COG0123">
    <property type="taxonomic scope" value="Bacteria"/>
</dbReference>
<evidence type="ECO:0000313" key="2">
    <source>
        <dbReference type="EMBL" id="AFI83672.1"/>
    </source>
</evidence>
<dbReference type="CDD" id="cd09992">
    <property type="entry name" value="HDAC_classII"/>
    <property type="match status" value="1"/>
</dbReference>
<dbReference type="Pfam" id="PF00850">
    <property type="entry name" value="Hist_deacetyl"/>
    <property type="match status" value="1"/>
</dbReference>
<protein>
    <submittedName>
        <fullName evidence="2">Acetylspermidine deacetylase</fullName>
        <ecNumber evidence="2">3.5.1.48</ecNumber>
    </submittedName>
</protein>
<proteinExistence type="inferred from homology"/>
<dbReference type="GO" id="GO:0040029">
    <property type="term" value="P:epigenetic regulation of gene expression"/>
    <property type="evidence" value="ECO:0007669"/>
    <property type="project" value="TreeGrafter"/>
</dbReference>
<dbReference type="InterPro" id="IPR023801">
    <property type="entry name" value="His_deacetylse_dom"/>
</dbReference>
<dbReference type="EMBL" id="CP003390">
    <property type="protein sequence ID" value="AFI83672.1"/>
    <property type="molecule type" value="Genomic_DNA"/>
</dbReference>
<gene>
    <name evidence="2" type="ordered locus">Q7A_827</name>
</gene>
<dbReference type="Gene3D" id="3.40.800.20">
    <property type="entry name" value="Histone deacetylase domain"/>
    <property type="match status" value="1"/>
</dbReference>
<reference evidence="2 3" key="1">
    <citation type="journal article" date="2012" name="J. Bacteriol.">
        <title>Complete genome sequences of Methylophaga sp. strain JAM1 and Methylophaga sp. strain JAM7.</title>
        <authorList>
            <person name="Villeneuve C."/>
            <person name="Martineau C."/>
            <person name="Mauffrey F."/>
            <person name="Villemur R."/>
        </authorList>
    </citation>
    <scope>NUCLEOTIDE SEQUENCE [LARGE SCALE GENOMIC DNA]</scope>
    <source>
        <strain evidence="2 3">JAM1</strain>
    </source>
</reference>
<accession>I1XH03</accession>
<dbReference type="PATRIC" id="fig|754476.3.peg.816"/>
<keyword evidence="2" id="KW-0378">Hydrolase</keyword>
<dbReference type="EC" id="3.5.1.48" evidence="2"/>
<dbReference type="InterPro" id="IPR037138">
    <property type="entry name" value="His_deacetylse_dom_sf"/>
</dbReference>
<dbReference type="AlphaFoldDB" id="I1XH03"/>